<sequence>MSPDPPHPREDRMIDTPEYAFDDVHRARQVVHDQPWALLVSTTSRGPVASHVPVLLEGDPADEDPFTLVTHLGRPDDRLHELADGDDVLLVVEGPYGYVSPSWYGFTPAVPTWNYVAVHLWARVELLDATTTLGVLSDTVDRFEDAVPAPVRMDDVADYAHRIARGTCGLRLHVQRWQGKAKLSQDKPDAVRERVVAALRTDPVYARPALADAVQAELDHDRAARPDRTPEETR</sequence>
<dbReference type="Proteomes" id="UP000618382">
    <property type="component" value="Unassembled WGS sequence"/>
</dbReference>
<dbReference type="PANTHER" id="PTHR35802:SF1">
    <property type="entry name" value="PROTEASE SYNTHASE AND SPORULATION PROTEIN PAI 2"/>
    <property type="match status" value="1"/>
</dbReference>
<proteinExistence type="predicted"/>
<dbReference type="EMBL" id="JACCBK010000001">
    <property type="protein sequence ID" value="NYD85865.1"/>
    <property type="molecule type" value="Genomic_DNA"/>
</dbReference>
<reference evidence="1 4" key="2">
    <citation type="submission" date="2021-01" db="EMBL/GenBank/DDBJ databases">
        <title>Whole genome shotgun sequence of Cellulomonas oligotrophica NBRC 109435.</title>
        <authorList>
            <person name="Komaki H."/>
            <person name="Tamura T."/>
        </authorList>
    </citation>
    <scope>NUCLEOTIDE SEQUENCE [LARGE SCALE GENOMIC DNA]</scope>
    <source>
        <strain evidence="1 4">NBRC 109435</strain>
    </source>
</reference>
<dbReference type="EMBL" id="BONN01000001">
    <property type="protein sequence ID" value="GIG31128.1"/>
    <property type="molecule type" value="Genomic_DNA"/>
</dbReference>
<reference evidence="2 3" key="1">
    <citation type="submission" date="2020-07" db="EMBL/GenBank/DDBJ databases">
        <title>Sequencing the genomes of 1000 actinobacteria strains.</title>
        <authorList>
            <person name="Klenk H.-P."/>
        </authorList>
    </citation>
    <scope>NUCLEOTIDE SEQUENCE [LARGE SCALE GENOMIC DNA]</scope>
    <source>
        <strain evidence="2 3">DSM 24482</strain>
    </source>
</reference>
<dbReference type="InterPro" id="IPR012349">
    <property type="entry name" value="Split_barrel_FMN-bd"/>
</dbReference>
<organism evidence="2 3">
    <name type="scientific">Cellulomonas oligotrophica</name>
    <dbReference type="NCBI Taxonomy" id="931536"/>
    <lineage>
        <taxon>Bacteria</taxon>
        <taxon>Bacillati</taxon>
        <taxon>Actinomycetota</taxon>
        <taxon>Actinomycetes</taxon>
        <taxon>Micrococcales</taxon>
        <taxon>Cellulomonadaceae</taxon>
        <taxon>Cellulomonas</taxon>
    </lineage>
</organism>
<evidence type="ECO:0000313" key="1">
    <source>
        <dbReference type="EMBL" id="GIG31128.1"/>
    </source>
</evidence>
<dbReference type="PANTHER" id="PTHR35802">
    <property type="entry name" value="PROTEASE SYNTHASE AND SPORULATION PROTEIN PAI 2"/>
    <property type="match status" value="1"/>
</dbReference>
<evidence type="ECO:0000313" key="3">
    <source>
        <dbReference type="Proteomes" id="UP000577956"/>
    </source>
</evidence>
<dbReference type="InterPro" id="IPR007396">
    <property type="entry name" value="TR_PAI2-type"/>
</dbReference>
<dbReference type="Gene3D" id="2.30.110.10">
    <property type="entry name" value="Electron Transport, Fmn-binding Protein, Chain A"/>
    <property type="match status" value="1"/>
</dbReference>
<evidence type="ECO:0000313" key="2">
    <source>
        <dbReference type="EMBL" id="NYD85865.1"/>
    </source>
</evidence>
<dbReference type="Pfam" id="PF04299">
    <property type="entry name" value="FMN_bind_2"/>
    <property type="match status" value="1"/>
</dbReference>
<accession>A0A7Y9JZ65</accession>
<dbReference type="RefSeq" id="WP_239072711.1">
    <property type="nucleotide sequence ID" value="NZ_BAABFI010000002.1"/>
</dbReference>
<dbReference type="SUPFAM" id="SSF50475">
    <property type="entry name" value="FMN-binding split barrel"/>
    <property type="match status" value="1"/>
</dbReference>
<dbReference type="PIRSF" id="PIRSF010372">
    <property type="entry name" value="PaiB"/>
    <property type="match status" value="1"/>
</dbReference>
<protein>
    <submittedName>
        <fullName evidence="2">Transcriptional regulator</fullName>
    </submittedName>
</protein>
<name>A0A7Y9JZ65_9CELL</name>
<comment type="caution">
    <text evidence="2">The sequence shown here is derived from an EMBL/GenBank/DDBJ whole genome shotgun (WGS) entry which is preliminary data.</text>
</comment>
<keyword evidence="4" id="KW-1185">Reference proteome</keyword>
<evidence type="ECO:0000313" key="4">
    <source>
        <dbReference type="Proteomes" id="UP000618382"/>
    </source>
</evidence>
<dbReference type="AlphaFoldDB" id="A0A7Y9JZ65"/>
<dbReference type="Proteomes" id="UP000577956">
    <property type="component" value="Unassembled WGS sequence"/>
</dbReference>
<gene>
    <name evidence="2" type="ORF">BKA21_001414</name>
    <name evidence="1" type="ORF">Col01nite_02870</name>
</gene>